<gene>
    <name evidence="2" type="ORF">HMN09_00776200</name>
</gene>
<evidence type="ECO:0000313" key="3">
    <source>
        <dbReference type="Proteomes" id="UP000613580"/>
    </source>
</evidence>
<dbReference type="Proteomes" id="UP000613580">
    <property type="component" value="Unassembled WGS sequence"/>
</dbReference>
<sequence length="149" mass="16412">MPGLSLPPAPHRPAPPPTTEALDYAELPIIDISQAADPERRAQLALEVHDAMRTHGFFYVVGHGYTPEQTARMFDIADIPFSAVSPEEKEVYVGKMKQTGSYHTVEIRVSFWMRHALNCDTPATICAEFSFPPASLEPVFSRLTSNAAA</sequence>
<name>A0A8H6STT2_MYCCL</name>
<feature type="domain" description="Non-haem dioxygenase N-terminal" evidence="1">
    <location>
        <begin position="27"/>
        <end position="98"/>
    </location>
</feature>
<organism evidence="2 3">
    <name type="scientific">Mycena chlorophos</name>
    <name type="common">Agaric fungus</name>
    <name type="synonym">Agaricus chlorophos</name>
    <dbReference type="NCBI Taxonomy" id="658473"/>
    <lineage>
        <taxon>Eukaryota</taxon>
        <taxon>Fungi</taxon>
        <taxon>Dikarya</taxon>
        <taxon>Basidiomycota</taxon>
        <taxon>Agaricomycotina</taxon>
        <taxon>Agaricomycetes</taxon>
        <taxon>Agaricomycetidae</taxon>
        <taxon>Agaricales</taxon>
        <taxon>Marasmiineae</taxon>
        <taxon>Mycenaceae</taxon>
        <taxon>Mycena</taxon>
    </lineage>
</organism>
<dbReference type="OrthoDB" id="406156at2759"/>
<evidence type="ECO:0000313" key="2">
    <source>
        <dbReference type="EMBL" id="KAF7305254.1"/>
    </source>
</evidence>
<proteinExistence type="predicted"/>
<comment type="caution">
    <text evidence="2">The sequence shown here is derived from an EMBL/GenBank/DDBJ whole genome shotgun (WGS) entry which is preliminary data.</text>
</comment>
<dbReference type="Pfam" id="PF14226">
    <property type="entry name" value="DIOX_N"/>
    <property type="match status" value="1"/>
</dbReference>
<dbReference type="InterPro" id="IPR026992">
    <property type="entry name" value="DIOX_N"/>
</dbReference>
<evidence type="ECO:0000259" key="1">
    <source>
        <dbReference type="Pfam" id="PF14226"/>
    </source>
</evidence>
<protein>
    <submittedName>
        <fullName evidence="2">Clavaminate synthase-like protein</fullName>
    </submittedName>
</protein>
<reference evidence="2" key="1">
    <citation type="submission" date="2020-05" db="EMBL/GenBank/DDBJ databases">
        <title>Mycena genomes resolve the evolution of fungal bioluminescence.</title>
        <authorList>
            <person name="Tsai I.J."/>
        </authorList>
    </citation>
    <scope>NUCLEOTIDE SEQUENCE</scope>
    <source>
        <strain evidence="2">110903Hualien_Pintung</strain>
    </source>
</reference>
<dbReference type="AlphaFoldDB" id="A0A8H6STT2"/>
<keyword evidence="3" id="KW-1185">Reference proteome</keyword>
<accession>A0A8H6STT2</accession>
<dbReference type="SUPFAM" id="SSF51197">
    <property type="entry name" value="Clavaminate synthase-like"/>
    <property type="match status" value="1"/>
</dbReference>
<dbReference type="InterPro" id="IPR027443">
    <property type="entry name" value="IPNS-like_sf"/>
</dbReference>
<dbReference type="EMBL" id="JACAZE010000010">
    <property type="protein sequence ID" value="KAF7305254.1"/>
    <property type="molecule type" value="Genomic_DNA"/>
</dbReference>
<dbReference type="Gene3D" id="2.60.120.330">
    <property type="entry name" value="B-lactam Antibiotic, Isopenicillin N Synthase, Chain"/>
    <property type="match status" value="1"/>
</dbReference>